<dbReference type="Proteomes" id="UP000274822">
    <property type="component" value="Unassembled WGS sequence"/>
</dbReference>
<evidence type="ECO:0008006" key="3">
    <source>
        <dbReference type="Google" id="ProtNLM"/>
    </source>
</evidence>
<organism evidence="1 2">
    <name type="scientific">Jimgerdemannia flammicorona</name>
    <dbReference type="NCBI Taxonomy" id="994334"/>
    <lineage>
        <taxon>Eukaryota</taxon>
        <taxon>Fungi</taxon>
        <taxon>Fungi incertae sedis</taxon>
        <taxon>Mucoromycota</taxon>
        <taxon>Mucoromycotina</taxon>
        <taxon>Endogonomycetes</taxon>
        <taxon>Endogonales</taxon>
        <taxon>Endogonaceae</taxon>
        <taxon>Jimgerdemannia</taxon>
    </lineage>
</organism>
<dbReference type="PANTHER" id="PTHR10314">
    <property type="entry name" value="CYSTATHIONINE BETA-SYNTHASE"/>
    <property type="match status" value="1"/>
</dbReference>
<reference evidence="1 2" key="1">
    <citation type="journal article" date="2018" name="New Phytol.">
        <title>Phylogenomics of Endogonaceae and evolution of mycorrhizas within Mucoromycota.</title>
        <authorList>
            <person name="Chang Y."/>
            <person name="Desiro A."/>
            <person name="Na H."/>
            <person name="Sandor L."/>
            <person name="Lipzen A."/>
            <person name="Clum A."/>
            <person name="Barry K."/>
            <person name="Grigoriev I.V."/>
            <person name="Martin F.M."/>
            <person name="Stajich J.E."/>
            <person name="Smith M.E."/>
            <person name="Bonito G."/>
            <person name="Spatafora J.W."/>
        </authorList>
    </citation>
    <scope>NUCLEOTIDE SEQUENCE [LARGE SCALE GENOMIC DNA]</scope>
    <source>
        <strain evidence="1 2">AD002</strain>
    </source>
</reference>
<dbReference type="SUPFAM" id="SSF53686">
    <property type="entry name" value="Tryptophan synthase beta subunit-like PLP-dependent enzymes"/>
    <property type="match status" value="1"/>
</dbReference>
<dbReference type="InterPro" id="IPR050214">
    <property type="entry name" value="Cys_Synth/Cystath_Beta-Synth"/>
</dbReference>
<comment type="caution">
    <text evidence="1">The sequence shown here is derived from an EMBL/GenBank/DDBJ whole genome shotgun (WGS) entry which is preliminary data.</text>
</comment>
<evidence type="ECO:0000313" key="2">
    <source>
        <dbReference type="Proteomes" id="UP000274822"/>
    </source>
</evidence>
<dbReference type="EMBL" id="RBNJ01010344">
    <property type="protein sequence ID" value="RUS26481.1"/>
    <property type="molecule type" value="Genomic_DNA"/>
</dbReference>
<proteinExistence type="predicted"/>
<sequence length="195" mass="21473">MDKQNLLRLFGAELVLTEPCKFRVELPRRRRITGARGLIWKQTDCQVSAFCAAAGTGGTLAGISTYLKEQDPSIQCYLIDCPTSSLYHYITVRSRRFCPLFRRGVGELSGAVSEGLVQLAIARAGASRCNRMMQGFPESCIITQVMIKKTGVTLGIMGMTVENFDLLAAGVAKARKFEEEIAIETDISELETVQL</sequence>
<dbReference type="InterPro" id="IPR036052">
    <property type="entry name" value="TrpB-like_PALP_sf"/>
</dbReference>
<accession>A0A433Q9N2</accession>
<feature type="non-terminal residue" evidence="1">
    <location>
        <position position="195"/>
    </location>
</feature>
<evidence type="ECO:0000313" key="1">
    <source>
        <dbReference type="EMBL" id="RUS26481.1"/>
    </source>
</evidence>
<dbReference type="Gene3D" id="3.40.50.1100">
    <property type="match status" value="1"/>
</dbReference>
<dbReference type="AlphaFoldDB" id="A0A433Q9N2"/>
<protein>
    <recommendedName>
        <fullName evidence="3">Tryptophan synthase beta subunit-like PLP-dependent enzyme</fullName>
    </recommendedName>
</protein>
<keyword evidence="2" id="KW-1185">Reference proteome</keyword>
<gene>
    <name evidence="1" type="ORF">BC938DRAFT_470709</name>
</gene>
<name>A0A433Q9N2_9FUNG</name>